<dbReference type="EMBL" id="CAEZYF010000015">
    <property type="protein sequence ID" value="CAB4732584.1"/>
    <property type="molecule type" value="Genomic_DNA"/>
</dbReference>
<sequence>MFNGEGRAAKSAFSRRLRADGAEADDTNSLSFDTEVSDVGGLISVLQHLQRHYRRHPEEWENPTVDSFLGAMEAILVAFQQSYADAGDDVPAPDWLFIADILRAGRLYE</sequence>
<dbReference type="EMBL" id="CAESGF010000012">
    <property type="protein sequence ID" value="CAB4364283.1"/>
    <property type="molecule type" value="Genomic_DNA"/>
</dbReference>
<gene>
    <name evidence="3" type="ORF">UFOPK2656_02234</name>
    <name evidence="4" type="ORF">UFOPK3099_00590</name>
    <name evidence="5" type="ORF">UFOPK3651_03208</name>
    <name evidence="6" type="ORF">UFOPK3931_00306</name>
    <name evidence="2" type="ORF">UFOPK4189_02046</name>
</gene>
<reference evidence="3" key="1">
    <citation type="submission" date="2020-05" db="EMBL/GenBank/DDBJ databases">
        <authorList>
            <person name="Chiriac C."/>
            <person name="Salcher M."/>
            <person name="Ghai R."/>
            <person name="Kavagutti S V."/>
        </authorList>
    </citation>
    <scope>NUCLEOTIDE SEQUENCE</scope>
</reference>
<dbReference type="EMBL" id="CAFAAV010000030">
    <property type="protein sequence ID" value="CAB4808785.1"/>
    <property type="molecule type" value="Genomic_DNA"/>
</dbReference>
<evidence type="ECO:0000313" key="6">
    <source>
        <dbReference type="EMBL" id="CAB4973253.1"/>
    </source>
</evidence>
<feature type="domain" description="DUF7660" evidence="1">
    <location>
        <begin position="42"/>
        <end position="109"/>
    </location>
</feature>
<protein>
    <submittedName>
        <fullName evidence="3">Unannotated protein</fullName>
    </submittedName>
</protein>
<name>A0A6J6SCJ7_9ZZZZ</name>
<organism evidence="3">
    <name type="scientific">freshwater metagenome</name>
    <dbReference type="NCBI Taxonomy" id="449393"/>
    <lineage>
        <taxon>unclassified sequences</taxon>
        <taxon>metagenomes</taxon>
        <taxon>ecological metagenomes</taxon>
    </lineage>
</organism>
<dbReference type="EMBL" id="CAFBMT010000032">
    <property type="protein sequence ID" value="CAB4956381.1"/>
    <property type="molecule type" value="Genomic_DNA"/>
</dbReference>
<evidence type="ECO:0000313" key="4">
    <source>
        <dbReference type="EMBL" id="CAB4808785.1"/>
    </source>
</evidence>
<evidence type="ECO:0000259" key="1">
    <source>
        <dbReference type="Pfam" id="PF24693"/>
    </source>
</evidence>
<proteinExistence type="predicted"/>
<accession>A0A6J6SCJ7</accession>
<evidence type="ECO:0000313" key="2">
    <source>
        <dbReference type="EMBL" id="CAB4364283.1"/>
    </source>
</evidence>
<dbReference type="AlphaFoldDB" id="A0A6J6SCJ7"/>
<evidence type="ECO:0000313" key="3">
    <source>
        <dbReference type="EMBL" id="CAB4732584.1"/>
    </source>
</evidence>
<dbReference type="Pfam" id="PF24693">
    <property type="entry name" value="DUF7660"/>
    <property type="match status" value="1"/>
</dbReference>
<dbReference type="EMBL" id="CAFBOL010000004">
    <property type="protein sequence ID" value="CAB4973253.1"/>
    <property type="molecule type" value="Genomic_DNA"/>
</dbReference>
<dbReference type="InterPro" id="IPR056077">
    <property type="entry name" value="DUF7660"/>
</dbReference>
<evidence type="ECO:0000313" key="5">
    <source>
        <dbReference type="EMBL" id="CAB4956381.1"/>
    </source>
</evidence>